<evidence type="ECO:0000313" key="1">
    <source>
        <dbReference type="EMBL" id="MDY0409528.1"/>
    </source>
</evidence>
<accession>A0ABU5CT29</accession>
<proteinExistence type="predicted"/>
<evidence type="ECO:0000313" key="2">
    <source>
        <dbReference type="Proteomes" id="UP001275315"/>
    </source>
</evidence>
<dbReference type="RefSeq" id="WP_320380326.1">
    <property type="nucleotide sequence ID" value="NZ_JAWDIQ010000002.1"/>
</dbReference>
<organism evidence="1 2">
    <name type="scientific">Paracerasibacillus soli</name>
    <dbReference type="NCBI Taxonomy" id="480284"/>
    <lineage>
        <taxon>Bacteria</taxon>
        <taxon>Bacillati</taxon>
        <taxon>Bacillota</taxon>
        <taxon>Bacilli</taxon>
        <taxon>Bacillales</taxon>
        <taxon>Bacillaceae</taxon>
        <taxon>Paracerasibacillus</taxon>
    </lineage>
</organism>
<gene>
    <name evidence="1" type="ORF">RWD45_14250</name>
</gene>
<comment type="caution">
    <text evidence="1">The sequence shown here is derived from an EMBL/GenBank/DDBJ whole genome shotgun (WGS) entry which is preliminary data.</text>
</comment>
<dbReference type="Proteomes" id="UP001275315">
    <property type="component" value="Unassembled WGS sequence"/>
</dbReference>
<reference evidence="1 2" key="1">
    <citation type="submission" date="2023-10" db="EMBL/GenBank/DDBJ databases">
        <title>Virgibacillus soli CC-YMP-6 genome.</title>
        <authorList>
            <person name="Miliotis G."/>
            <person name="Sengupta P."/>
            <person name="Hameed A."/>
            <person name="Chuvochina M."/>
            <person name="Mcdonagh F."/>
            <person name="Simpson A.C."/>
            <person name="Singh N.K."/>
            <person name="Rekha P.D."/>
            <person name="Raman K."/>
            <person name="Hugenholtz P."/>
            <person name="Venkateswaran K."/>
        </authorList>
    </citation>
    <scope>NUCLEOTIDE SEQUENCE [LARGE SCALE GENOMIC DNA]</scope>
    <source>
        <strain evidence="1 2">CC-YMP-6</strain>
    </source>
</reference>
<sequence>MKNWQEIIHHTTFRYIDSTKETTFHHKKNDAFTSFAIDDALATSISNGSHLLRCDYGSIQKLLYSGSPMEEFLI</sequence>
<dbReference type="EMBL" id="JAWDIQ010000002">
    <property type="protein sequence ID" value="MDY0409528.1"/>
    <property type="molecule type" value="Genomic_DNA"/>
</dbReference>
<protein>
    <submittedName>
        <fullName evidence="1">Uncharacterized protein</fullName>
    </submittedName>
</protein>
<keyword evidence="2" id="KW-1185">Reference proteome</keyword>
<name>A0ABU5CT29_9BACI</name>